<dbReference type="Proteomes" id="UP000597507">
    <property type="component" value="Unassembled WGS sequence"/>
</dbReference>
<evidence type="ECO:0000313" key="7">
    <source>
        <dbReference type="EMBL" id="GGG47345.1"/>
    </source>
</evidence>
<keyword evidence="3 5" id="KW-1133">Transmembrane helix</keyword>
<gene>
    <name evidence="7" type="ORF">GCM10010964_38410</name>
</gene>
<dbReference type="EMBL" id="BMKS01000016">
    <property type="protein sequence ID" value="GGG47345.1"/>
    <property type="molecule type" value="Genomic_DNA"/>
</dbReference>
<dbReference type="Pfam" id="PF06803">
    <property type="entry name" value="DUF1232"/>
    <property type="match status" value="1"/>
</dbReference>
<accession>A0A8J2ZEL5</accession>
<evidence type="ECO:0000256" key="4">
    <source>
        <dbReference type="ARBA" id="ARBA00023136"/>
    </source>
</evidence>
<dbReference type="GO" id="GO:0012505">
    <property type="term" value="C:endomembrane system"/>
    <property type="evidence" value="ECO:0007669"/>
    <property type="project" value="UniProtKB-SubCell"/>
</dbReference>
<evidence type="ECO:0000313" key="8">
    <source>
        <dbReference type="Proteomes" id="UP000597507"/>
    </source>
</evidence>
<comment type="caution">
    <text evidence="7">The sequence shown here is derived from an EMBL/GenBank/DDBJ whole genome shotgun (WGS) entry which is preliminary data.</text>
</comment>
<feature type="domain" description="DUF1232" evidence="6">
    <location>
        <begin position="32"/>
        <end position="68"/>
    </location>
</feature>
<name>A0A8J2ZEL5_9PROT</name>
<evidence type="ECO:0000256" key="3">
    <source>
        <dbReference type="ARBA" id="ARBA00022989"/>
    </source>
</evidence>
<keyword evidence="2 5" id="KW-0812">Transmembrane</keyword>
<evidence type="ECO:0000256" key="2">
    <source>
        <dbReference type="ARBA" id="ARBA00022692"/>
    </source>
</evidence>
<reference evidence="7 8" key="1">
    <citation type="journal article" date="2014" name="Int. J. Syst. Evol. Microbiol.">
        <title>Complete genome sequence of Corynebacterium casei LMG S-19264T (=DSM 44701T), isolated from a smear-ripened cheese.</title>
        <authorList>
            <consortium name="US DOE Joint Genome Institute (JGI-PGF)"/>
            <person name="Walter F."/>
            <person name="Albersmeier A."/>
            <person name="Kalinowski J."/>
            <person name="Ruckert C."/>
        </authorList>
    </citation>
    <scope>NUCLEOTIDE SEQUENCE [LARGE SCALE GENOMIC DNA]</scope>
    <source>
        <strain evidence="7 8">CGMCC 1.16330</strain>
    </source>
</reference>
<protein>
    <submittedName>
        <fullName evidence="7">Membrane protein</fullName>
    </submittedName>
</protein>
<keyword evidence="4 5" id="KW-0472">Membrane</keyword>
<sequence length="127" mass="13653">MLARLRSWARAVRRDALLLWLAARDPRVPPAAKLLAAAIAAYAFSPLDLIPDAIPLLGLLDEAILLPLLVLLTLRLIPPALREELRARAATLAERPVSRAGAALVVALWAAATALGAWWLFARLAGD</sequence>
<keyword evidence="8" id="KW-1185">Reference proteome</keyword>
<feature type="transmembrane region" description="Helical" evidence="5">
    <location>
        <begin position="97"/>
        <end position="121"/>
    </location>
</feature>
<dbReference type="InterPro" id="IPR010652">
    <property type="entry name" value="DUF1232"/>
</dbReference>
<dbReference type="RefSeq" id="WP_188903192.1">
    <property type="nucleotide sequence ID" value="NZ_BMKS01000016.1"/>
</dbReference>
<evidence type="ECO:0000259" key="6">
    <source>
        <dbReference type="Pfam" id="PF06803"/>
    </source>
</evidence>
<evidence type="ECO:0000256" key="1">
    <source>
        <dbReference type="ARBA" id="ARBA00004127"/>
    </source>
</evidence>
<organism evidence="7 8">
    <name type="scientific">Caldovatus sediminis</name>
    <dbReference type="NCBI Taxonomy" id="2041189"/>
    <lineage>
        <taxon>Bacteria</taxon>
        <taxon>Pseudomonadati</taxon>
        <taxon>Pseudomonadota</taxon>
        <taxon>Alphaproteobacteria</taxon>
        <taxon>Acetobacterales</taxon>
        <taxon>Roseomonadaceae</taxon>
        <taxon>Caldovatus</taxon>
    </lineage>
</organism>
<comment type="subcellular location">
    <subcellularLocation>
        <location evidence="1">Endomembrane system</location>
        <topology evidence="1">Multi-pass membrane protein</topology>
    </subcellularLocation>
</comment>
<proteinExistence type="predicted"/>
<evidence type="ECO:0000256" key="5">
    <source>
        <dbReference type="SAM" id="Phobius"/>
    </source>
</evidence>
<dbReference type="AlphaFoldDB" id="A0A8J2ZEL5"/>